<dbReference type="InterPro" id="IPR039532">
    <property type="entry name" value="TetR_C_Firmicutes"/>
</dbReference>
<accession>A0A2A6ZWP6</accession>
<evidence type="ECO:0000259" key="3">
    <source>
        <dbReference type="PROSITE" id="PS50977"/>
    </source>
</evidence>
<evidence type="ECO:0000313" key="5">
    <source>
        <dbReference type="EMBL" id="RCH47719.1"/>
    </source>
</evidence>
<dbReference type="Proteomes" id="UP000219901">
    <property type="component" value="Unassembled WGS sequence"/>
</dbReference>
<keyword evidence="4" id="KW-0418">Kinase</keyword>
<dbReference type="PROSITE" id="PS50977">
    <property type="entry name" value="HTH_TETR_2"/>
    <property type="match status" value="1"/>
</dbReference>
<evidence type="ECO:0000256" key="2">
    <source>
        <dbReference type="PROSITE-ProRule" id="PRU00335"/>
    </source>
</evidence>
<evidence type="ECO:0000313" key="7">
    <source>
        <dbReference type="Proteomes" id="UP000252378"/>
    </source>
</evidence>
<gene>
    <name evidence="5" type="ORF">C7J97_01575</name>
    <name evidence="4" type="ORF">CGS55_14190</name>
</gene>
<evidence type="ECO:0000313" key="4">
    <source>
        <dbReference type="EMBL" id="PDX71329.1"/>
    </source>
</evidence>
<reference evidence="5 7" key="3">
    <citation type="submission" date="2018-03" db="EMBL/GenBank/DDBJ databases">
        <title>Complete genome sequencing of Faecalibacterium prausnitzii strains isolated from the human gut.</title>
        <authorList>
            <person name="Fitzgerald B.C."/>
            <person name="Shkoporov A.N."/>
            <person name="Ross P.R."/>
            <person name="Hill C."/>
        </authorList>
    </citation>
    <scope>NUCLEOTIDE SEQUENCE [LARGE SCALE GENOMIC DNA]</scope>
    <source>
        <strain evidence="5 7">ATCC 27768</strain>
    </source>
</reference>
<name>A0A2A6ZWP6_9FIRM</name>
<comment type="caution">
    <text evidence="4">The sequence shown here is derived from an EMBL/GenBank/DDBJ whole genome shotgun (WGS) entry which is preliminary data.</text>
</comment>
<proteinExistence type="predicted"/>
<dbReference type="Pfam" id="PF00440">
    <property type="entry name" value="TetR_N"/>
    <property type="match status" value="1"/>
</dbReference>
<dbReference type="Gene3D" id="1.10.357.10">
    <property type="entry name" value="Tetracycline Repressor, domain 2"/>
    <property type="match status" value="1"/>
</dbReference>
<dbReference type="InterPro" id="IPR009057">
    <property type="entry name" value="Homeodomain-like_sf"/>
</dbReference>
<evidence type="ECO:0000313" key="6">
    <source>
        <dbReference type="Proteomes" id="UP000219901"/>
    </source>
</evidence>
<feature type="DNA-binding region" description="H-T-H motif" evidence="2">
    <location>
        <begin position="26"/>
        <end position="45"/>
    </location>
</feature>
<evidence type="ECO:0000256" key="1">
    <source>
        <dbReference type="ARBA" id="ARBA00023125"/>
    </source>
</evidence>
<dbReference type="EMBL" id="PXUP01000002">
    <property type="protein sequence ID" value="RCH47719.1"/>
    <property type="molecule type" value="Genomic_DNA"/>
</dbReference>
<organism evidence="4 6">
    <name type="scientific">Faecalibacterium prausnitzii</name>
    <dbReference type="NCBI Taxonomy" id="853"/>
    <lineage>
        <taxon>Bacteria</taxon>
        <taxon>Bacillati</taxon>
        <taxon>Bacillota</taxon>
        <taxon>Clostridia</taxon>
        <taxon>Eubacteriales</taxon>
        <taxon>Oscillospiraceae</taxon>
        <taxon>Faecalibacterium</taxon>
    </lineage>
</organism>
<dbReference type="GO" id="GO:0016301">
    <property type="term" value="F:kinase activity"/>
    <property type="evidence" value="ECO:0007669"/>
    <property type="project" value="UniProtKB-KW"/>
</dbReference>
<dbReference type="RefSeq" id="WP_097783896.1">
    <property type="nucleotide sequence ID" value="NZ_BNEV01000014.1"/>
</dbReference>
<dbReference type="InterPro" id="IPR001647">
    <property type="entry name" value="HTH_TetR"/>
</dbReference>
<dbReference type="PANTHER" id="PTHR43479:SF7">
    <property type="entry name" value="TETR-FAMILY TRANSCRIPTIONAL REGULATOR"/>
    <property type="match status" value="1"/>
</dbReference>
<sequence>MSQTTKRALEASFKKLLLEKPLNKITINDITEDCGVNRMTFYYHFKDIYDLVDWILAEDAAKAMEGRRGFGTWSEAYLDVLRQLQDNKTLVLNVYRSVGREQVEQYLYRLLDPILKDFADRECHDITVQDADKQFVVDFYKYALVGMTLEWTRRDMKGDPKKMVERVSTMIHGDFRRALCRLSSGSLKIEE</sequence>
<dbReference type="PANTHER" id="PTHR43479">
    <property type="entry name" value="ACREF/ENVCD OPERON REPRESSOR-RELATED"/>
    <property type="match status" value="1"/>
</dbReference>
<feature type="domain" description="HTH tetR-type" evidence="3">
    <location>
        <begin position="3"/>
        <end position="63"/>
    </location>
</feature>
<dbReference type="Proteomes" id="UP000252378">
    <property type="component" value="Unassembled WGS sequence"/>
</dbReference>
<dbReference type="Pfam" id="PF14278">
    <property type="entry name" value="TetR_C_8"/>
    <property type="match status" value="1"/>
</dbReference>
<reference evidence="4 6" key="1">
    <citation type="journal article" date="2017" name="Front. Microbiol.">
        <title>New Insights into the Diversity of the Genus Faecalibacterium.</title>
        <authorList>
            <person name="Benevides L."/>
            <person name="Burman S."/>
            <person name="Martin R."/>
            <person name="Robert V."/>
            <person name="Thomas M."/>
            <person name="Miquel S."/>
            <person name="Chain F."/>
            <person name="Sokol H."/>
            <person name="Bermudez-Humaran L.G."/>
            <person name="Morrison M."/>
            <person name="Langella P."/>
            <person name="Azevedo V.A."/>
            <person name="Chatel J.M."/>
            <person name="Soares S."/>
        </authorList>
    </citation>
    <scope>NUCLEOTIDE SEQUENCE [LARGE SCALE GENOMIC DNA]</scope>
    <source>
        <strain evidence="4 6">CNCM I 4546</strain>
    </source>
</reference>
<dbReference type="AlphaFoldDB" id="A0A2A6ZWP6"/>
<dbReference type="GO" id="GO:0003677">
    <property type="term" value="F:DNA binding"/>
    <property type="evidence" value="ECO:0007669"/>
    <property type="project" value="UniProtKB-UniRule"/>
</dbReference>
<reference evidence="4" key="2">
    <citation type="submission" date="2017-07" db="EMBL/GenBank/DDBJ databases">
        <authorList>
            <person name="Sun Z.S."/>
            <person name="Albrecht U."/>
            <person name="Echele G."/>
            <person name="Lee C.C."/>
        </authorList>
    </citation>
    <scope>NUCLEOTIDE SEQUENCE</scope>
    <source>
        <strain evidence="4">CNCM I 4546</strain>
    </source>
</reference>
<protein>
    <submittedName>
        <fullName evidence="4">Dihydroxyacetone kinase transcriptional activator DhaS</fullName>
    </submittedName>
</protein>
<dbReference type="SUPFAM" id="SSF46689">
    <property type="entry name" value="Homeodomain-like"/>
    <property type="match status" value="1"/>
</dbReference>
<keyword evidence="4" id="KW-0808">Transferase</keyword>
<dbReference type="InterPro" id="IPR050624">
    <property type="entry name" value="HTH-type_Tx_Regulator"/>
</dbReference>
<dbReference type="EMBL" id="NMTV01000071">
    <property type="protein sequence ID" value="PDX71329.1"/>
    <property type="molecule type" value="Genomic_DNA"/>
</dbReference>
<keyword evidence="1 2" id="KW-0238">DNA-binding</keyword>